<dbReference type="PANTHER" id="PTHR24148:SF73">
    <property type="entry name" value="HET DOMAIN PROTEIN (AFU_ORTHOLOGUE AFUA_8G01020)"/>
    <property type="match status" value="1"/>
</dbReference>
<dbReference type="InterPro" id="IPR010730">
    <property type="entry name" value="HET"/>
</dbReference>
<dbReference type="AlphaFoldDB" id="A0A3D8R795"/>
<accession>A0A3D8R795</accession>
<keyword evidence="4" id="KW-1185">Reference proteome</keyword>
<dbReference type="PANTHER" id="PTHR24148">
    <property type="entry name" value="ANKYRIN REPEAT DOMAIN-CONTAINING PROTEIN 39 HOMOLOG-RELATED"/>
    <property type="match status" value="1"/>
</dbReference>
<comment type="caution">
    <text evidence="3">The sequence shown here is derived from an EMBL/GenBank/DDBJ whole genome shotgun (WGS) entry which is preliminary data.</text>
</comment>
<gene>
    <name evidence="3" type="ORF">BP5796_08319</name>
</gene>
<evidence type="ECO:0000256" key="1">
    <source>
        <dbReference type="SAM" id="MobiDB-lite"/>
    </source>
</evidence>
<feature type="compositionally biased region" description="Polar residues" evidence="1">
    <location>
        <begin position="41"/>
        <end position="51"/>
    </location>
</feature>
<evidence type="ECO:0000313" key="4">
    <source>
        <dbReference type="Proteomes" id="UP000256328"/>
    </source>
</evidence>
<name>A0A3D8R795_9HELO</name>
<dbReference type="EMBL" id="PDLN01000012">
    <property type="protein sequence ID" value="RDW69922.1"/>
    <property type="molecule type" value="Genomic_DNA"/>
</dbReference>
<feature type="domain" description="Heterokaryon incompatibility" evidence="2">
    <location>
        <begin position="200"/>
        <end position="339"/>
    </location>
</feature>
<dbReference type="Pfam" id="PF06985">
    <property type="entry name" value="HET"/>
    <property type="match status" value="1"/>
</dbReference>
<proteinExistence type="predicted"/>
<reference evidence="3 4" key="1">
    <citation type="journal article" date="2018" name="IMA Fungus">
        <title>IMA Genome-F 9: Draft genome sequence of Annulohypoxylon stygium, Aspergillus mulundensis, Berkeleyomyces basicola (syn. Thielaviopsis basicola), Ceratocystis smalleyi, two Cercospora beticola strains, Coleophoma cylindrospora, Fusarium fracticaudum, Phialophora cf. hyalina, and Morchella septimelata.</title>
        <authorList>
            <person name="Wingfield B.D."/>
            <person name="Bills G.F."/>
            <person name="Dong Y."/>
            <person name="Huang W."/>
            <person name="Nel W.J."/>
            <person name="Swalarsk-Parry B.S."/>
            <person name="Vaghefi N."/>
            <person name="Wilken P.M."/>
            <person name="An Z."/>
            <person name="de Beer Z.W."/>
            <person name="De Vos L."/>
            <person name="Chen L."/>
            <person name="Duong T.A."/>
            <person name="Gao Y."/>
            <person name="Hammerbacher A."/>
            <person name="Kikkert J.R."/>
            <person name="Li Y."/>
            <person name="Li H."/>
            <person name="Li K."/>
            <person name="Li Q."/>
            <person name="Liu X."/>
            <person name="Ma X."/>
            <person name="Naidoo K."/>
            <person name="Pethybridge S.J."/>
            <person name="Sun J."/>
            <person name="Steenkamp E.T."/>
            <person name="van der Nest M.A."/>
            <person name="van Wyk S."/>
            <person name="Wingfield M.J."/>
            <person name="Xiong C."/>
            <person name="Yue Q."/>
            <person name="Zhang X."/>
        </authorList>
    </citation>
    <scope>NUCLEOTIDE SEQUENCE [LARGE SCALE GENOMIC DNA]</scope>
    <source>
        <strain evidence="3 4">BP5796</strain>
    </source>
</reference>
<dbReference type="OrthoDB" id="2157530at2759"/>
<feature type="compositionally biased region" description="Basic and acidic residues" evidence="1">
    <location>
        <begin position="23"/>
        <end position="38"/>
    </location>
</feature>
<protein>
    <recommendedName>
        <fullName evidence="2">Heterokaryon incompatibility domain-containing protein</fullName>
    </recommendedName>
</protein>
<evidence type="ECO:0000259" key="2">
    <source>
        <dbReference type="Pfam" id="PF06985"/>
    </source>
</evidence>
<dbReference type="InterPro" id="IPR052895">
    <property type="entry name" value="HetReg/Transcr_Mod"/>
</dbReference>
<organism evidence="3 4">
    <name type="scientific">Coleophoma crateriformis</name>
    <dbReference type="NCBI Taxonomy" id="565419"/>
    <lineage>
        <taxon>Eukaryota</taxon>
        <taxon>Fungi</taxon>
        <taxon>Dikarya</taxon>
        <taxon>Ascomycota</taxon>
        <taxon>Pezizomycotina</taxon>
        <taxon>Leotiomycetes</taxon>
        <taxon>Helotiales</taxon>
        <taxon>Dermateaceae</taxon>
        <taxon>Coleophoma</taxon>
    </lineage>
</organism>
<evidence type="ECO:0000313" key="3">
    <source>
        <dbReference type="EMBL" id="RDW69922.1"/>
    </source>
</evidence>
<sequence length="725" mass="82145">MASSKTRQLECDDSCIRARKRRGLDNRTSKSDQEEHPAFEVSQSTESNSGLQLEKSRTAPTTKLGNVISTHSATTNYGDDEVVCLGSQLRQFHKSSCNEEALESSTTLNIMPAQKKVALQEGIELSDGDAETLDEYDVNDELIFLGPAPLPISRTVSAFRYRQLKFSEIRLVNILPGLESDPVKCQILHVRTDRPLRCSYQALSYAWGAEATGQRVIKIEDQDFLVRENLYQALVHLRYADFERLFWIDAICIDQNNIRERNDQVGKMGRIYSRATDVVVWLGIESRCSRTAFSALERLSMEEGCLAGWTNDSRYKPEFIAIKNISSRPYWKRMWIIQELFRARKILLQCGGDRLEWNTLAQVLRKLSNDDRTSASMACQVLCQSMPAQLHEQRRSNPGSRSLLSLLEMSADSLSSDPRDKLFALFGLAGDITNSTTFREPLLVDYAMSVFDLYEYVMEKYQGTEPIRLSNLLLGFLKEPIRQTHDRYQSQCLSQAPPYHSFHRHTTGLVHLKATRVGRIVEISPTRHISDPSSEYHWFDSCSSISPTVKHELPKAKIMDVFFRHKQAKKNIPFPANIILCKGSTGQLQTTSFDHIPNSVTKYLDFIDQAPSSSLSSSKLSLGPRLFISGHGSWGLVPCSAAEGDMIYRFHNSNRVFITRSILNEDFEVIGRFIVGGCLMIEEREDGRPSFSRSKKHTQHPGKHAAAAPEVEFYLNAMDIQILSV</sequence>
<feature type="region of interest" description="Disordered" evidence="1">
    <location>
        <begin position="20"/>
        <end position="64"/>
    </location>
</feature>
<dbReference type="Proteomes" id="UP000256328">
    <property type="component" value="Unassembled WGS sequence"/>
</dbReference>